<name>A0A371JIW5_9FIRM</name>
<reference evidence="2 3" key="1">
    <citation type="journal article" date="2017" name="Genome Announc.">
        <title>Draft Genome Sequence of a Sporulating and Motile Strain of Lachnotalea glycerini Isolated from Water in Quebec City, Canada.</title>
        <authorList>
            <person name="Maheux A.F."/>
            <person name="Boudreau D.K."/>
            <person name="Berube E."/>
            <person name="Boissinot M."/>
            <person name="Raymond F."/>
            <person name="Brodeur S."/>
            <person name="Corbeil J."/>
            <person name="Isabel S."/>
            <person name="Omar R.F."/>
            <person name="Bergeron M.G."/>
        </authorList>
    </citation>
    <scope>NUCLEOTIDE SEQUENCE [LARGE SCALE GENOMIC DNA]</scope>
    <source>
        <strain evidence="2 3">CCRI-19302</strain>
    </source>
</reference>
<evidence type="ECO:0000256" key="1">
    <source>
        <dbReference type="SAM" id="MobiDB-lite"/>
    </source>
</evidence>
<sequence length="504" mass="55484">MLVNAASASSSEEESTAVTNNEILNEKQPFTEELEPEDISSLEANVMDREYTGGEFSVSDATIAALSGEEANVDVLYSTEVNLDVLYSTEANEADVSSDELETSSNTEPNKAYIVTNDTIVNETIGVAGEMRWYAFVLNEKSKVTINLQMVEALDADLYLYSLNKETYQLELIDGSATEGVGVTEYYNNTLETGTYFFAVGGYEGTGNFAFAYYQSTADVANEPNDTIATATNVSFDTNVSGVIDNPSDADFYTFTVTNPIVLSYSISTSDNYKLVYATPSGTSAVAYPIDGLLHLMPGTYYFGVYSPNGNYSATSTYTVNFKKVTELANDSSANFLGVSAKAGIVFQSNSTGSKCYVNGNPIDINYSYINKLSNSAGSQSYDISLEDRDDVVVYLKDVYYEKPSAVYYLKSTRPNIKIESKPVLKLTYSSSDFYKIHCVCSGDYKENTLWKDMKYVTVLIDPDTGKLVDISDFNYFYDFAPVGSNSITTTNSYTMKFNYEMTE</sequence>
<dbReference type="EMBL" id="NOKA02000003">
    <property type="protein sequence ID" value="RDY32682.1"/>
    <property type="molecule type" value="Genomic_DNA"/>
</dbReference>
<comment type="caution">
    <text evidence="2">The sequence shown here is derived from an EMBL/GenBank/DDBJ whole genome shotgun (WGS) entry which is preliminary data.</text>
</comment>
<dbReference type="AlphaFoldDB" id="A0A371JIW5"/>
<organism evidence="2 3">
    <name type="scientific">Lachnotalea glycerini</name>
    <dbReference type="NCBI Taxonomy" id="1763509"/>
    <lineage>
        <taxon>Bacteria</taxon>
        <taxon>Bacillati</taxon>
        <taxon>Bacillota</taxon>
        <taxon>Clostridia</taxon>
        <taxon>Lachnospirales</taxon>
        <taxon>Lachnospiraceae</taxon>
        <taxon>Lachnotalea</taxon>
    </lineage>
</organism>
<evidence type="ECO:0000313" key="2">
    <source>
        <dbReference type="EMBL" id="RDY32682.1"/>
    </source>
</evidence>
<proteinExistence type="predicted"/>
<dbReference type="Gene3D" id="2.60.120.380">
    <property type="match status" value="2"/>
</dbReference>
<evidence type="ECO:0000313" key="3">
    <source>
        <dbReference type="Proteomes" id="UP000216411"/>
    </source>
</evidence>
<accession>A0A371JIW5</accession>
<feature type="region of interest" description="Disordered" evidence="1">
    <location>
        <begin position="1"/>
        <end position="37"/>
    </location>
</feature>
<keyword evidence="3" id="KW-1185">Reference proteome</keyword>
<evidence type="ECO:0008006" key="4">
    <source>
        <dbReference type="Google" id="ProtNLM"/>
    </source>
</evidence>
<dbReference type="Proteomes" id="UP000216411">
    <property type="component" value="Unassembled WGS sequence"/>
</dbReference>
<feature type="compositionally biased region" description="Low complexity" evidence="1">
    <location>
        <begin position="1"/>
        <end position="22"/>
    </location>
</feature>
<gene>
    <name evidence="2" type="ORF">CG710_004450</name>
</gene>
<dbReference type="SUPFAM" id="SSF89260">
    <property type="entry name" value="Collagen-binding domain"/>
    <property type="match status" value="2"/>
</dbReference>
<protein>
    <recommendedName>
        <fullName evidence="4">Peptidase C-terminal archaeal/bacterial domain-containing protein</fullName>
    </recommendedName>
</protein>